<gene>
    <name evidence="2" type="ORF">PR048_007100</name>
</gene>
<dbReference type="EMBL" id="JARBHB010000002">
    <property type="protein sequence ID" value="KAJ8894446.1"/>
    <property type="molecule type" value="Genomic_DNA"/>
</dbReference>
<name>A0ABQ9ICQ6_9NEOP</name>
<feature type="region of interest" description="Disordered" evidence="1">
    <location>
        <begin position="167"/>
        <end position="209"/>
    </location>
</feature>
<keyword evidence="3" id="KW-1185">Reference proteome</keyword>
<accession>A0ABQ9ICQ6</accession>
<sequence length="446" mass="47636">MTFGVLQTPSSSECGAVEGLNGVLGLATLMDVCGPGEKKGAKRRGWRGVPVDELGVGAVPTVEAISRAASQRVCGHVVGGGAPQVRVSSSPLVEVTSAVEGRVIVGWSATHAPATTLLRRCLLFLPHRLALIYIVYSLAGLGGDSRAQKSVGTISGVEKFGAVPGRCDSVRQKRGGGENDEVSIEQRLNERESGTGNPRKKPPTNGIVRHDSHVRKYGVTRPGIEPRSPWWKASRLTAQPPDPAVNRTRFASVGGWRSSSCATNLLGDAAWHGLYKALKITLDTIQDVFPVGVRSHDLAGWQASSSPWSVHPNTLSQFWSGGPVSCLVGTGLQEGAVLRWLPFRSSTSEQKGAILLQSSLMCQDSAEVTPMPLLIITPSPHTPSELIPSSDSKLSTSILPKCPLYLSCSNTKPPNHTRSKTIYVTAPTPHTTAYFLLPTRQHLYLV</sequence>
<evidence type="ECO:0000256" key="1">
    <source>
        <dbReference type="SAM" id="MobiDB-lite"/>
    </source>
</evidence>
<organism evidence="2 3">
    <name type="scientific">Dryococelus australis</name>
    <dbReference type="NCBI Taxonomy" id="614101"/>
    <lineage>
        <taxon>Eukaryota</taxon>
        <taxon>Metazoa</taxon>
        <taxon>Ecdysozoa</taxon>
        <taxon>Arthropoda</taxon>
        <taxon>Hexapoda</taxon>
        <taxon>Insecta</taxon>
        <taxon>Pterygota</taxon>
        <taxon>Neoptera</taxon>
        <taxon>Polyneoptera</taxon>
        <taxon>Phasmatodea</taxon>
        <taxon>Verophasmatodea</taxon>
        <taxon>Anareolatae</taxon>
        <taxon>Phasmatidae</taxon>
        <taxon>Eurycanthinae</taxon>
        <taxon>Dryococelus</taxon>
    </lineage>
</organism>
<proteinExistence type="predicted"/>
<evidence type="ECO:0000313" key="2">
    <source>
        <dbReference type="EMBL" id="KAJ8894446.1"/>
    </source>
</evidence>
<protein>
    <submittedName>
        <fullName evidence="2">Uncharacterized protein</fullName>
    </submittedName>
</protein>
<feature type="compositionally biased region" description="Basic and acidic residues" evidence="1">
    <location>
        <begin position="168"/>
        <end position="177"/>
    </location>
</feature>
<evidence type="ECO:0000313" key="3">
    <source>
        <dbReference type="Proteomes" id="UP001159363"/>
    </source>
</evidence>
<comment type="caution">
    <text evidence="2">The sequence shown here is derived from an EMBL/GenBank/DDBJ whole genome shotgun (WGS) entry which is preliminary data.</text>
</comment>
<reference evidence="2 3" key="1">
    <citation type="submission" date="2023-02" db="EMBL/GenBank/DDBJ databases">
        <title>LHISI_Scaffold_Assembly.</title>
        <authorList>
            <person name="Stuart O.P."/>
            <person name="Cleave R."/>
            <person name="Magrath M.J.L."/>
            <person name="Mikheyev A.S."/>
        </authorList>
    </citation>
    <scope>NUCLEOTIDE SEQUENCE [LARGE SCALE GENOMIC DNA]</scope>
    <source>
        <strain evidence="2">Daus_M_001</strain>
        <tissue evidence="2">Leg muscle</tissue>
    </source>
</reference>
<dbReference type="Proteomes" id="UP001159363">
    <property type="component" value="Chromosome 2"/>
</dbReference>